<proteinExistence type="predicted"/>
<dbReference type="EMBL" id="OV651814">
    <property type="protein sequence ID" value="CAH1105957.1"/>
    <property type="molecule type" value="Genomic_DNA"/>
</dbReference>
<dbReference type="AlphaFoldDB" id="A0A9P0CM92"/>
<protein>
    <submittedName>
        <fullName evidence="1">Uncharacterized protein</fullName>
    </submittedName>
</protein>
<reference evidence="1" key="1">
    <citation type="submission" date="2022-01" db="EMBL/GenBank/DDBJ databases">
        <authorList>
            <person name="King R."/>
        </authorList>
    </citation>
    <scope>NUCLEOTIDE SEQUENCE</scope>
</reference>
<name>A0A9P0CM92_9CUCU</name>
<evidence type="ECO:0000313" key="2">
    <source>
        <dbReference type="Proteomes" id="UP001153636"/>
    </source>
</evidence>
<sequence length="133" mass="15282">MDEDPRYRKLGIRRVLKANSKGRQTIREFNIPVVHYSELISWKEVSIKGPPLTVHMDMNLKLISNLSPFNFPLLLCKIQAVKRCVRLITEASIEVRDESNRVMDLLKMVSARYVAFGLKKNLTTLKIGISNVN</sequence>
<keyword evidence="2" id="KW-1185">Reference proteome</keyword>
<dbReference type="PANTHER" id="PTHR46409">
    <property type="entry name" value="HTH PSQ-TYPE DOMAIN-CONTAINING PROTEIN"/>
    <property type="match status" value="1"/>
</dbReference>
<evidence type="ECO:0000313" key="1">
    <source>
        <dbReference type="EMBL" id="CAH1105957.1"/>
    </source>
</evidence>
<dbReference type="Proteomes" id="UP001153636">
    <property type="component" value="Chromosome 2"/>
</dbReference>
<gene>
    <name evidence="1" type="ORF">PSYICH_LOCUS6436</name>
</gene>
<organism evidence="1 2">
    <name type="scientific">Psylliodes chrysocephalus</name>
    <dbReference type="NCBI Taxonomy" id="3402493"/>
    <lineage>
        <taxon>Eukaryota</taxon>
        <taxon>Metazoa</taxon>
        <taxon>Ecdysozoa</taxon>
        <taxon>Arthropoda</taxon>
        <taxon>Hexapoda</taxon>
        <taxon>Insecta</taxon>
        <taxon>Pterygota</taxon>
        <taxon>Neoptera</taxon>
        <taxon>Endopterygota</taxon>
        <taxon>Coleoptera</taxon>
        <taxon>Polyphaga</taxon>
        <taxon>Cucujiformia</taxon>
        <taxon>Chrysomeloidea</taxon>
        <taxon>Chrysomelidae</taxon>
        <taxon>Galerucinae</taxon>
        <taxon>Alticini</taxon>
        <taxon>Psylliodes</taxon>
    </lineage>
</organism>
<dbReference type="PANTHER" id="PTHR46409:SF1">
    <property type="entry name" value="HTH PSQ-TYPE DOMAIN-CONTAINING PROTEIN"/>
    <property type="match status" value="1"/>
</dbReference>
<accession>A0A9P0CM92</accession>